<dbReference type="InterPro" id="IPR001680">
    <property type="entry name" value="WD40_rpt"/>
</dbReference>
<proteinExistence type="predicted"/>
<evidence type="ECO:0000313" key="3">
    <source>
        <dbReference type="Proteomes" id="UP001331761"/>
    </source>
</evidence>
<dbReference type="Pfam" id="PF00400">
    <property type="entry name" value="WD40"/>
    <property type="match status" value="3"/>
</dbReference>
<dbReference type="SUPFAM" id="SSF50978">
    <property type="entry name" value="WD40 repeat-like"/>
    <property type="match status" value="1"/>
</dbReference>
<keyword evidence="3" id="KW-1185">Reference proteome</keyword>
<dbReference type="EMBL" id="WIXE01019842">
    <property type="protein sequence ID" value="KAK5969707.1"/>
    <property type="molecule type" value="Genomic_DNA"/>
</dbReference>
<keyword evidence="1" id="KW-0853">WD repeat</keyword>
<dbReference type="PANTHER" id="PTHR19920">
    <property type="entry name" value="WD40 PROTEIN CIAO1"/>
    <property type="match status" value="1"/>
</dbReference>
<name>A0AAN8IHN4_TRICO</name>
<dbReference type="Gene3D" id="2.130.10.10">
    <property type="entry name" value="YVTN repeat-like/Quinoprotein amine dehydrogenase"/>
    <property type="match status" value="1"/>
</dbReference>
<reference evidence="2 3" key="1">
    <citation type="submission" date="2019-10" db="EMBL/GenBank/DDBJ databases">
        <title>Assembly and Annotation for the nematode Trichostrongylus colubriformis.</title>
        <authorList>
            <person name="Martin J."/>
        </authorList>
    </citation>
    <scope>NUCLEOTIDE SEQUENCE [LARGE SCALE GENOMIC DNA]</scope>
    <source>
        <strain evidence="2">G859</strain>
        <tissue evidence="2">Whole worm</tissue>
    </source>
</reference>
<gene>
    <name evidence="2" type="ORF">GCK32_007460</name>
</gene>
<dbReference type="GO" id="GO:0016226">
    <property type="term" value="P:iron-sulfur cluster assembly"/>
    <property type="evidence" value="ECO:0007669"/>
    <property type="project" value="TreeGrafter"/>
</dbReference>
<sequence>MSEIEEIYVIHVNSTVEGTLGSRVWMVIWNHNGSLFASCGDDKTVRIWKKITNPPYLECAPSIDDSHSRAVRCVEFSYCGRHLASAGFDSCVVIYSREDEVKCCAFPPTDDFLATCSRDKSVWFWQMDEDKDLQVSSLLQPHTQDVKFVAWHPSEETASTDAPMEVVIKAEPVVNTSSPGTLNDKDYKVELSVWDAP</sequence>
<accession>A0AAN8IHN4</accession>
<dbReference type="PANTHER" id="PTHR19920:SF0">
    <property type="entry name" value="CYTOSOLIC IRON-SULFUR PROTEIN ASSEMBLY PROTEIN CIAO1-RELATED"/>
    <property type="match status" value="1"/>
</dbReference>
<protein>
    <submittedName>
        <fullName evidence="2">WD domain G-beta repeat protein</fullName>
    </submittedName>
</protein>
<dbReference type="GO" id="GO:0097361">
    <property type="term" value="C:cytosolic [4Fe-4S] assembly targeting complex"/>
    <property type="evidence" value="ECO:0007669"/>
    <property type="project" value="TreeGrafter"/>
</dbReference>
<dbReference type="AlphaFoldDB" id="A0AAN8IHN4"/>
<feature type="repeat" description="WD" evidence="1">
    <location>
        <begin position="27"/>
        <end position="49"/>
    </location>
</feature>
<comment type="caution">
    <text evidence="2">The sequence shown here is derived from an EMBL/GenBank/DDBJ whole genome shotgun (WGS) entry which is preliminary data.</text>
</comment>
<dbReference type="SMART" id="SM00320">
    <property type="entry name" value="WD40"/>
    <property type="match status" value="3"/>
</dbReference>
<feature type="repeat" description="WD" evidence="1">
    <location>
        <begin position="94"/>
        <end position="135"/>
    </location>
</feature>
<dbReference type="Proteomes" id="UP001331761">
    <property type="component" value="Unassembled WGS sequence"/>
</dbReference>
<dbReference type="InterPro" id="IPR036322">
    <property type="entry name" value="WD40_repeat_dom_sf"/>
</dbReference>
<dbReference type="PROSITE" id="PS50082">
    <property type="entry name" value="WD_REPEATS_2"/>
    <property type="match status" value="2"/>
</dbReference>
<organism evidence="2 3">
    <name type="scientific">Trichostrongylus colubriformis</name>
    <name type="common">Black scour worm</name>
    <dbReference type="NCBI Taxonomy" id="6319"/>
    <lineage>
        <taxon>Eukaryota</taxon>
        <taxon>Metazoa</taxon>
        <taxon>Ecdysozoa</taxon>
        <taxon>Nematoda</taxon>
        <taxon>Chromadorea</taxon>
        <taxon>Rhabditida</taxon>
        <taxon>Rhabditina</taxon>
        <taxon>Rhabditomorpha</taxon>
        <taxon>Strongyloidea</taxon>
        <taxon>Trichostrongylidae</taxon>
        <taxon>Trichostrongylus</taxon>
    </lineage>
</organism>
<evidence type="ECO:0000313" key="2">
    <source>
        <dbReference type="EMBL" id="KAK5969707.1"/>
    </source>
</evidence>
<evidence type="ECO:0000256" key="1">
    <source>
        <dbReference type="PROSITE-ProRule" id="PRU00221"/>
    </source>
</evidence>
<dbReference type="InterPro" id="IPR015943">
    <property type="entry name" value="WD40/YVTN_repeat-like_dom_sf"/>
</dbReference>